<feature type="region of interest" description="Disordered" evidence="1">
    <location>
        <begin position="1"/>
        <end position="72"/>
    </location>
</feature>
<feature type="region of interest" description="Disordered" evidence="1">
    <location>
        <begin position="93"/>
        <end position="302"/>
    </location>
</feature>
<comment type="caution">
    <text evidence="2">The sequence shown here is derived from an EMBL/GenBank/DDBJ whole genome shotgun (WGS) entry which is preliminary data.</text>
</comment>
<feature type="compositionally biased region" description="Polar residues" evidence="1">
    <location>
        <begin position="46"/>
        <end position="71"/>
    </location>
</feature>
<feature type="compositionally biased region" description="Low complexity" evidence="1">
    <location>
        <begin position="259"/>
        <end position="268"/>
    </location>
</feature>
<accession>A0AB73MZ98</accession>
<sequence>MPTFAHAAALADNTAAPGYRAEPVTKPTTPREYLPSARDGRRTESATKSPSVISANGTASSTSKPKSTNVIRPQAYEAGGTIAHGFIAPNVTVTSAGIYGPGNEPSSTPTPDGASTATTNGKSAEGSLFGNAGLSGNTPSIPKDEANVPATPRNTPATPIPVIASSTTCEPRAHSTAACSRSPASPAEKPDVHPGISAAGSNTNTRPPARTNALNASSCNERPTATAVTCAPSRANSAPAYKPSPPLSPAPANTVTRASSTSKSSSSSNDNVTRATAEAAIRINGTPSSNKGRSNCRTTSAE</sequence>
<proteinExistence type="predicted"/>
<evidence type="ECO:0000313" key="2">
    <source>
        <dbReference type="EMBL" id="OQM58500.1"/>
    </source>
</evidence>
<name>A0AB73MZ98_BIFAD</name>
<evidence type="ECO:0000313" key="3">
    <source>
        <dbReference type="Proteomes" id="UP000192714"/>
    </source>
</evidence>
<organism evidence="2 3">
    <name type="scientific">Bifidobacterium adolescentis</name>
    <dbReference type="NCBI Taxonomy" id="1680"/>
    <lineage>
        <taxon>Bacteria</taxon>
        <taxon>Bacillati</taxon>
        <taxon>Actinomycetota</taxon>
        <taxon>Actinomycetes</taxon>
        <taxon>Bifidobacteriales</taxon>
        <taxon>Bifidobacteriaceae</taxon>
        <taxon>Bifidobacterium</taxon>
    </lineage>
</organism>
<gene>
    <name evidence="2" type="ORF">B5789_0579</name>
</gene>
<feature type="compositionally biased region" description="Polar residues" evidence="1">
    <location>
        <begin position="199"/>
        <end position="227"/>
    </location>
</feature>
<protein>
    <submittedName>
        <fullName evidence="2">Proteophosphoglycan ppg1</fullName>
    </submittedName>
</protein>
<feature type="compositionally biased region" description="Low complexity" evidence="1">
    <location>
        <begin position="1"/>
        <end position="16"/>
    </location>
</feature>
<dbReference type="Proteomes" id="UP000192714">
    <property type="component" value="Unassembled WGS sequence"/>
</dbReference>
<feature type="compositionally biased region" description="Polar residues" evidence="1">
    <location>
        <begin position="285"/>
        <end position="302"/>
    </location>
</feature>
<reference evidence="2 3" key="1">
    <citation type="submission" date="2017-03" db="EMBL/GenBank/DDBJ databases">
        <title>Maternal inheritance of bifidobacteria.</title>
        <authorList>
            <person name="Lugli G.A."/>
            <person name="Duranti S."/>
            <person name="Milani C."/>
            <person name="Mancabelli L."/>
        </authorList>
    </citation>
    <scope>NUCLEOTIDE SEQUENCE [LARGE SCALE GENOMIC DNA]</scope>
    <source>
        <strain evidence="2 3">1892B</strain>
    </source>
</reference>
<evidence type="ECO:0000256" key="1">
    <source>
        <dbReference type="SAM" id="MobiDB-lite"/>
    </source>
</evidence>
<dbReference type="AlphaFoldDB" id="A0AB73MZ98"/>
<feature type="compositionally biased region" description="Polar residues" evidence="1">
    <location>
        <begin position="104"/>
        <end position="122"/>
    </location>
</feature>
<dbReference type="EMBL" id="NAQF01000002">
    <property type="protein sequence ID" value="OQM58500.1"/>
    <property type="molecule type" value="Genomic_DNA"/>
</dbReference>